<proteinExistence type="predicted"/>
<evidence type="ECO:0000313" key="3">
    <source>
        <dbReference type="Proteomes" id="UP001459277"/>
    </source>
</evidence>
<name>A0AAW2DW19_9ROSI</name>
<comment type="caution">
    <text evidence="2">The sequence shown here is derived from an EMBL/GenBank/DDBJ whole genome shotgun (WGS) entry which is preliminary data.</text>
</comment>
<accession>A0AAW2DW19</accession>
<dbReference type="EMBL" id="JAZDWU010000001">
    <property type="protein sequence ID" value="KAL0014012.1"/>
    <property type="molecule type" value="Genomic_DNA"/>
</dbReference>
<keyword evidence="1" id="KW-0812">Transmembrane</keyword>
<protein>
    <submittedName>
        <fullName evidence="2">Uncharacterized protein</fullName>
    </submittedName>
</protein>
<dbReference type="Proteomes" id="UP001459277">
    <property type="component" value="Unassembled WGS sequence"/>
</dbReference>
<gene>
    <name evidence="2" type="ORF">SO802_001081</name>
</gene>
<feature type="transmembrane region" description="Helical" evidence="1">
    <location>
        <begin position="42"/>
        <end position="62"/>
    </location>
</feature>
<keyword evidence="1" id="KW-0472">Membrane</keyword>
<dbReference type="AlphaFoldDB" id="A0AAW2DW19"/>
<sequence length="74" mass="8550">MISQSLFILTLIQGSQYRTGCCTDLANGTIYFGFQSIPVYRFGFTAIYIIYIFISQILYNLLTKLNNFLKCMKI</sequence>
<evidence type="ECO:0000256" key="1">
    <source>
        <dbReference type="SAM" id="Phobius"/>
    </source>
</evidence>
<evidence type="ECO:0000313" key="2">
    <source>
        <dbReference type="EMBL" id="KAL0014012.1"/>
    </source>
</evidence>
<reference evidence="2 3" key="1">
    <citation type="submission" date="2024-01" db="EMBL/GenBank/DDBJ databases">
        <title>A telomere-to-telomere, gap-free genome of sweet tea (Lithocarpus litseifolius).</title>
        <authorList>
            <person name="Zhou J."/>
        </authorList>
    </citation>
    <scope>NUCLEOTIDE SEQUENCE [LARGE SCALE GENOMIC DNA]</scope>
    <source>
        <strain evidence="2">Zhou-2022a</strain>
        <tissue evidence="2">Leaf</tissue>
    </source>
</reference>
<keyword evidence="1" id="KW-1133">Transmembrane helix</keyword>
<keyword evidence="3" id="KW-1185">Reference proteome</keyword>
<organism evidence="2 3">
    <name type="scientific">Lithocarpus litseifolius</name>
    <dbReference type="NCBI Taxonomy" id="425828"/>
    <lineage>
        <taxon>Eukaryota</taxon>
        <taxon>Viridiplantae</taxon>
        <taxon>Streptophyta</taxon>
        <taxon>Embryophyta</taxon>
        <taxon>Tracheophyta</taxon>
        <taxon>Spermatophyta</taxon>
        <taxon>Magnoliopsida</taxon>
        <taxon>eudicotyledons</taxon>
        <taxon>Gunneridae</taxon>
        <taxon>Pentapetalae</taxon>
        <taxon>rosids</taxon>
        <taxon>fabids</taxon>
        <taxon>Fagales</taxon>
        <taxon>Fagaceae</taxon>
        <taxon>Lithocarpus</taxon>
    </lineage>
</organism>